<dbReference type="Proteomes" id="UP001143400">
    <property type="component" value="Unassembled WGS sequence"/>
</dbReference>
<evidence type="ECO:0000313" key="3">
    <source>
        <dbReference type="EMBL" id="MBM7850976.1"/>
    </source>
</evidence>
<evidence type="ECO:0000313" key="4">
    <source>
        <dbReference type="Proteomes" id="UP000758856"/>
    </source>
</evidence>
<feature type="signal peptide" evidence="1">
    <location>
        <begin position="1"/>
        <end position="26"/>
    </location>
</feature>
<comment type="caution">
    <text evidence="2">The sequence shown here is derived from an EMBL/GenBank/DDBJ whole genome shotgun (WGS) entry which is preliminary data.</text>
</comment>
<organism evidence="2 5">
    <name type="scientific">Methylopila capsulata</name>
    <dbReference type="NCBI Taxonomy" id="61654"/>
    <lineage>
        <taxon>Bacteria</taxon>
        <taxon>Pseudomonadati</taxon>
        <taxon>Pseudomonadota</taxon>
        <taxon>Alphaproteobacteria</taxon>
        <taxon>Hyphomicrobiales</taxon>
        <taxon>Methylopilaceae</taxon>
        <taxon>Methylopila</taxon>
    </lineage>
</organism>
<accession>A0A9W6IR50</accession>
<protein>
    <submittedName>
        <fullName evidence="3">Uncharacterized protein (TIGR02001 family)</fullName>
    </submittedName>
</protein>
<dbReference type="RefSeq" id="WP_246482379.1">
    <property type="nucleotide sequence ID" value="NZ_BSFF01000001.1"/>
</dbReference>
<keyword evidence="4" id="KW-1185">Reference proteome</keyword>
<reference evidence="2" key="3">
    <citation type="submission" date="2023-01" db="EMBL/GenBank/DDBJ databases">
        <authorList>
            <person name="Sun Q."/>
            <person name="Evtushenko L."/>
        </authorList>
    </citation>
    <scope>NUCLEOTIDE SEQUENCE</scope>
    <source>
        <strain evidence="2">VKM B-1606</strain>
    </source>
</reference>
<evidence type="ECO:0000256" key="1">
    <source>
        <dbReference type="SAM" id="SignalP"/>
    </source>
</evidence>
<dbReference type="EMBL" id="JAFBCY010000002">
    <property type="protein sequence ID" value="MBM7850976.1"/>
    <property type="molecule type" value="Genomic_DNA"/>
</dbReference>
<reference evidence="2" key="1">
    <citation type="journal article" date="2014" name="Int. J. Syst. Evol. Microbiol.">
        <title>Complete genome sequence of Corynebacterium casei LMG S-19264T (=DSM 44701T), isolated from a smear-ripened cheese.</title>
        <authorList>
            <consortium name="US DOE Joint Genome Institute (JGI-PGF)"/>
            <person name="Walter F."/>
            <person name="Albersmeier A."/>
            <person name="Kalinowski J."/>
            <person name="Ruckert C."/>
        </authorList>
    </citation>
    <scope>NUCLEOTIDE SEQUENCE</scope>
    <source>
        <strain evidence="2">VKM B-1606</strain>
    </source>
</reference>
<feature type="chain" id="PRO_5040827723" evidence="1">
    <location>
        <begin position="27"/>
        <end position="271"/>
    </location>
</feature>
<dbReference type="AlphaFoldDB" id="A0A9W6IR50"/>
<evidence type="ECO:0000313" key="5">
    <source>
        <dbReference type="Proteomes" id="UP001143400"/>
    </source>
</evidence>
<reference evidence="3 4" key="2">
    <citation type="submission" date="2021-01" db="EMBL/GenBank/DDBJ databases">
        <title>Genomic Encyclopedia of Type Strains, Phase IV (KMG-IV): sequencing the most valuable type-strain genomes for metagenomic binning, comparative biology and taxonomic classification.</title>
        <authorList>
            <person name="Goeker M."/>
        </authorList>
    </citation>
    <scope>NUCLEOTIDE SEQUENCE [LARGE SCALE GENOMIC DNA]</scope>
    <source>
        <strain evidence="3 4">DSM 6130</strain>
    </source>
</reference>
<gene>
    <name evidence="2" type="ORF">GCM10008170_00530</name>
    <name evidence="3" type="ORF">JOD31_001201</name>
</gene>
<dbReference type="Proteomes" id="UP000758856">
    <property type="component" value="Unassembled WGS sequence"/>
</dbReference>
<keyword evidence="1" id="KW-0732">Signal</keyword>
<dbReference type="NCBIfam" id="TIGR02001">
    <property type="entry name" value="gcw_chp"/>
    <property type="match status" value="1"/>
</dbReference>
<dbReference type="EMBL" id="BSFF01000001">
    <property type="protein sequence ID" value="GLK54034.1"/>
    <property type="molecule type" value="Genomic_DNA"/>
</dbReference>
<name>A0A9W6IR50_9HYPH</name>
<dbReference type="Pfam" id="PF09694">
    <property type="entry name" value="Gcw_chp"/>
    <property type="match status" value="1"/>
</dbReference>
<dbReference type="InterPro" id="IPR010239">
    <property type="entry name" value="CHP02001"/>
</dbReference>
<evidence type="ECO:0000313" key="2">
    <source>
        <dbReference type="EMBL" id="GLK54034.1"/>
    </source>
</evidence>
<proteinExistence type="predicted"/>
<sequence>MSYALKLACAALVGAAALPLSDAAMAADLAAPEAFVVETMSPIDVSFGVKFATEYNLRSVSQSKGDPAVQGYVEVSAFDWVYAGFWASNVNFGGADPTAELDYYGGVRHTFDALTLDAGFLYIDYVGQINGTRSLDFWKIYGIAKYAVTADFSVGANVYWTSDFVNIGDDSTHSSLFAKYSIPSSLMPIPDVGAYVSAEVGKFWIKSPILPDYTFWNAGVGFTYKAMTLDLRYTDSNLSRRECATFIGQFNSCGDRYMASLSFDTSFSKLK</sequence>